<reference evidence="2" key="1">
    <citation type="submission" date="2016-10" db="EMBL/GenBank/DDBJ databases">
        <authorList>
            <person name="Varghese N."/>
            <person name="Submissions S."/>
        </authorList>
    </citation>
    <scope>NUCLEOTIDE SEQUENCE [LARGE SCALE GENOMIC DNA]</scope>
    <source>
        <strain evidence="2">DSM 44654</strain>
    </source>
</reference>
<evidence type="ECO:0000313" key="1">
    <source>
        <dbReference type="EMBL" id="SEF35824.1"/>
    </source>
</evidence>
<dbReference type="Gene3D" id="3.10.450.50">
    <property type="match status" value="1"/>
</dbReference>
<dbReference type="AlphaFoldDB" id="A0A1H5RCM7"/>
<proteinExistence type="predicted"/>
<dbReference type="Proteomes" id="UP000198878">
    <property type="component" value="Unassembled WGS sequence"/>
</dbReference>
<dbReference type="SUPFAM" id="SSF54427">
    <property type="entry name" value="NTF2-like"/>
    <property type="match status" value="1"/>
</dbReference>
<evidence type="ECO:0000313" key="2">
    <source>
        <dbReference type="Proteomes" id="UP000198878"/>
    </source>
</evidence>
<accession>A0A1H5RCM7</accession>
<evidence type="ECO:0008006" key="3">
    <source>
        <dbReference type="Google" id="ProtNLM"/>
    </source>
</evidence>
<keyword evidence="2" id="KW-1185">Reference proteome</keyword>
<sequence>MSAVTEYAVFARFPRTVHDDAMTNQIEDPAVRAFVDALNAGDRTAFRAALTPDATMSDDGTDRDLAEWTEKEIFSSQGHLEVETAQDEGRRFVANYSNSTWGAMRTRWAFTVRDGKVARFETGQA</sequence>
<organism evidence="1 2">
    <name type="scientific">Amycolatopsis pretoriensis</name>
    <dbReference type="NCBI Taxonomy" id="218821"/>
    <lineage>
        <taxon>Bacteria</taxon>
        <taxon>Bacillati</taxon>
        <taxon>Actinomycetota</taxon>
        <taxon>Actinomycetes</taxon>
        <taxon>Pseudonocardiales</taxon>
        <taxon>Pseudonocardiaceae</taxon>
        <taxon>Amycolatopsis</taxon>
    </lineage>
</organism>
<dbReference type="InterPro" id="IPR032710">
    <property type="entry name" value="NTF2-like_dom_sf"/>
</dbReference>
<name>A0A1H5RCM7_9PSEU</name>
<dbReference type="STRING" id="218821.SAMN05421837_108419"/>
<protein>
    <recommendedName>
        <fullName evidence="3">SnoaL-like domain-containing protein</fullName>
    </recommendedName>
</protein>
<gene>
    <name evidence="1" type="ORF">SAMN05421837_108419</name>
</gene>
<dbReference type="EMBL" id="FNUJ01000008">
    <property type="protein sequence ID" value="SEF35824.1"/>
    <property type="molecule type" value="Genomic_DNA"/>
</dbReference>